<dbReference type="InterPro" id="IPR014284">
    <property type="entry name" value="RNA_pol_sigma-70_dom"/>
</dbReference>
<dbReference type="Pfam" id="PF04542">
    <property type="entry name" value="Sigma70_r2"/>
    <property type="match status" value="1"/>
</dbReference>
<dbReference type="EMBL" id="CP082781">
    <property type="protein sequence ID" value="UGS25558.1"/>
    <property type="molecule type" value="Genomic_DNA"/>
</dbReference>
<feature type="domain" description="RNA polymerase sigma-70 region 2" evidence="7">
    <location>
        <begin position="41"/>
        <end position="104"/>
    </location>
</feature>
<dbReference type="InterPro" id="IPR007627">
    <property type="entry name" value="RNA_pol_sigma70_r2"/>
</dbReference>
<keyword evidence="4" id="KW-0238">DNA-binding</keyword>
<organism evidence="8 9">
    <name type="scientific">Microbacterium resistens</name>
    <dbReference type="NCBI Taxonomy" id="156977"/>
    <lineage>
        <taxon>Bacteria</taxon>
        <taxon>Bacillati</taxon>
        <taxon>Actinomycetota</taxon>
        <taxon>Actinomycetes</taxon>
        <taxon>Micrococcales</taxon>
        <taxon>Microbacteriaceae</taxon>
        <taxon>Microbacterium</taxon>
    </lineage>
</organism>
<reference evidence="8 9" key="1">
    <citation type="submission" date="2023-01" db="EMBL/GenBank/DDBJ databases">
        <title>Characterization of estradiol degrading bacteria Microbacterium sp. MZT7 and reveal degrading genes through genome analysis.</title>
        <authorList>
            <person name="Hao P."/>
            <person name="Gao Y."/>
        </authorList>
    </citation>
    <scope>NUCLEOTIDE SEQUENCE [LARGE SCALE GENOMIC DNA]</scope>
    <source>
        <strain evidence="8 9">MZT7</strain>
    </source>
</reference>
<dbReference type="InterPro" id="IPR013325">
    <property type="entry name" value="RNA_pol_sigma_r2"/>
</dbReference>
<comment type="similarity">
    <text evidence="1">Belongs to the sigma-70 factor family. ECF subfamily.</text>
</comment>
<evidence type="ECO:0000256" key="6">
    <source>
        <dbReference type="SAM" id="MobiDB-lite"/>
    </source>
</evidence>
<keyword evidence="3" id="KW-0731">Sigma factor</keyword>
<evidence type="ECO:0000259" key="7">
    <source>
        <dbReference type="Pfam" id="PF04542"/>
    </source>
</evidence>
<dbReference type="InterPro" id="IPR036388">
    <property type="entry name" value="WH-like_DNA-bd_sf"/>
</dbReference>
<keyword evidence="5" id="KW-0804">Transcription</keyword>
<dbReference type="NCBIfam" id="TIGR02937">
    <property type="entry name" value="sigma70-ECF"/>
    <property type="match status" value="1"/>
</dbReference>
<dbReference type="Gene3D" id="1.10.10.10">
    <property type="entry name" value="Winged helix-like DNA-binding domain superfamily/Winged helix DNA-binding domain"/>
    <property type="match status" value="1"/>
</dbReference>
<evidence type="ECO:0000256" key="4">
    <source>
        <dbReference type="ARBA" id="ARBA00023125"/>
    </source>
</evidence>
<evidence type="ECO:0000256" key="1">
    <source>
        <dbReference type="ARBA" id="ARBA00010641"/>
    </source>
</evidence>
<keyword evidence="2" id="KW-0805">Transcription regulation</keyword>
<evidence type="ECO:0000256" key="2">
    <source>
        <dbReference type="ARBA" id="ARBA00023015"/>
    </source>
</evidence>
<evidence type="ECO:0000256" key="5">
    <source>
        <dbReference type="ARBA" id="ARBA00023163"/>
    </source>
</evidence>
<dbReference type="InterPro" id="IPR039425">
    <property type="entry name" value="RNA_pol_sigma-70-like"/>
</dbReference>
<dbReference type="SUPFAM" id="SSF88946">
    <property type="entry name" value="Sigma2 domain of RNA polymerase sigma factors"/>
    <property type="match status" value="1"/>
</dbReference>
<dbReference type="Gene3D" id="1.10.1740.10">
    <property type="match status" value="1"/>
</dbReference>
<dbReference type="SUPFAM" id="SSF88659">
    <property type="entry name" value="Sigma3 and sigma4 domains of RNA polymerase sigma factors"/>
    <property type="match status" value="1"/>
</dbReference>
<proteinExistence type="inferred from homology"/>
<evidence type="ECO:0000313" key="8">
    <source>
        <dbReference type="EMBL" id="UGS25558.1"/>
    </source>
</evidence>
<dbReference type="PANTHER" id="PTHR43133:SF8">
    <property type="entry name" value="RNA POLYMERASE SIGMA FACTOR HI_1459-RELATED"/>
    <property type="match status" value="1"/>
</dbReference>
<accession>A0ABY3RNN4</accession>
<dbReference type="InterPro" id="IPR013324">
    <property type="entry name" value="RNA_pol_sigma_r3/r4-like"/>
</dbReference>
<sequence length="224" mass="24827">MGTMTDASPEGAVSEGPERWERAADLFADWRAGDARAMDDLVRLMTPVLWHVVRAYGLERTLAEDVVQSTWMALVRHADAIADDRAVSRWLTVTARREAWRTTRVHGRADSTADELLEPLLPPERSTEAVVAASDEAARLWAAVGTLTERCQRLLRVVAFDDRPDYARIAADLEMPIGSIGPTRQRCLAKLRTALTAHGFGDDANGSRQRRGSGTGKDARHDRR</sequence>
<protein>
    <submittedName>
        <fullName evidence="8">Sigma-70 family RNA polymerase sigma factor</fullName>
    </submittedName>
</protein>
<evidence type="ECO:0000256" key="3">
    <source>
        <dbReference type="ARBA" id="ARBA00023082"/>
    </source>
</evidence>
<gene>
    <name evidence="8" type="ORF">K8F61_12835</name>
</gene>
<evidence type="ECO:0000313" key="9">
    <source>
        <dbReference type="Proteomes" id="UP001199642"/>
    </source>
</evidence>
<dbReference type="PANTHER" id="PTHR43133">
    <property type="entry name" value="RNA POLYMERASE ECF-TYPE SIGMA FACTO"/>
    <property type="match status" value="1"/>
</dbReference>
<keyword evidence="9" id="KW-1185">Reference proteome</keyword>
<name>A0ABY3RNN4_9MICO</name>
<feature type="region of interest" description="Disordered" evidence="6">
    <location>
        <begin position="199"/>
        <end position="224"/>
    </location>
</feature>
<dbReference type="Proteomes" id="UP001199642">
    <property type="component" value="Chromosome"/>
</dbReference>